<sequence length="127" mass="14186">MVTPIYAAILAFVYLFLAKRVISYRREYRVGLSDGGHLLLKKAIRAHSNFSEYVPFTLLLVLLVELQQPSFTAGLHILGALLVVGRLLHAYGVSQEVEPLKFRVYGMVLTGSVMIVAALWCFFLAIT</sequence>
<evidence type="ECO:0008006" key="8">
    <source>
        <dbReference type="Google" id="ProtNLM"/>
    </source>
</evidence>
<keyword evidence="7" id="KW-1185">Reference proteome</keyword>
<feature type="transmembrane region" description="Helical" evidence="5">
    <location>
        <begin position="104"/>
        <end position="126"/>
    </location>
</feature>
<comment type="caution">
    <text evidence="6">The sequence shown here is derived from an EMBL/GenBank/DDBJ whole genome shotgun (WGS) entry which is preliminary data.</text>
</comment>
<dbReference type="EMBL" id="LNTY01000006">
    <property type="protein sequence ID" value="KXF83099.1"/>
    <property type="molecule type" value="Genomic_DNA"/>
</dbReference>
<dbReference type="PANTHER" id="PTHR35814:SF1">
    <property type="entry name" value="GLUTATHIONE S-TRANSFERASE-RELATED"/>
    <property type="match status" value="1"/>
</dbReference>
<dbReference type="Pfam" id="PF01124">
    <property type="entry name" value="MAPEG"/>
    <property type="match status" value="1"/>
</dbReference>
<dbReference type="RefSeq" id="WP_067410670.1">
    <property type="nucleotide sequence ID" value="NZ_LNTY01000006.1"/>
</dbReference>
<dbReference type="GO" id="GO:0016020">
    <property type="term" value="C:membrane"/>
    <property type="evidence" value="ECO:0007669"/>
    <property type="project" value="UniProtKB-SubCell"/>
</dbReference>
<keyword evidence="2 5" id="KW-0812">Transmembrane</keyword>
<dbReference type="PANTHER" id="PTHR35814">
    <property type="match status" value="1"/>
</dbReference>
<evidence type="ECO:0000256" key="3">
    <source>
        <dbReference type="ARBA" id="ARBA00022989"/>
    </source>
</evidence>
<dbReference type="SUPFAM" id="SSF161084">
    <property type="entry name" value="MAPEG domain-like"/>
    <property type="match status" value="1"/>
</dbReference>
<dbReference type="InterPro" id="IPR001129">
    <property type="entry name" value="Membr-assoc_MAPEG"/>
</dbReference>
<dbReference type="InterPro" id="IPR023352">
    <property type="entry name" value="MAPEG-like_dom_sf"/>
</dbReference>
<organism evidence="6 7">
    <name type="scientific">Enterovibrio coralii</name>
    <dbReference type="NCBI Taxonomy" id="294935"/>
    <lineage>
        <taxon>Bacteria</taxon>
        <taxon>Pseudomonadati</taxon>
        <taxon>Pseudomonadota</taxon>
        <taxon>Gammaproteobacteria</taxon>
        <taxon>Vibrionales</taxon>
        <taxon>Vibrionaceae</taxon>
        <taxon>Enterovibrio</taxon>
    </lineage>
</organism>
<evidence type="ECO:0000256" key="1">
    <source>
        <dbReference type="ARBA" id="ARBA00004370"/>
    </source>
</evidence>
<evidence type="ECO:0000256" key="5">
    <source>
        <dbReference type="SAM" id="Phobius"/>
    </source>
</evidence>
<accession>A0A135ICD1</accession>
<dbReference type="AlphaFoldDB" id="A0A135ICD1"/>
<dbReference type="Gene3D" id="1.20.120.550">
    <property type="entry name" value="Membrane associated eicosanoid/glutathione metabolism-like domain"/>
    <property type="match status" value="1"/>
</dbReference>
<evidence type="ECO:0000313" key="7">
    <source>
        <dbReference type="Proteomes" id="UP000070529"/>
    </source>
</evidence>
<dbReference type="Proteomes" id="UP000070529">
    <property type="component" value="Unassembled WGS sequence"/>
</dbReference>
<keyword evidence="3 5" id="KW-1133">Transmembrane helix</keyword>
<dbReference type="STRING" id="294935.ATN88_05120"/>
<evidence type="ECO:0000313" key="6">
    <source>
        <dbReference type="EMBL" id="KXF83099.1"/>
    </source>
</evidence>
<reference evidence="6 7" key="1">
    <citation type="submission" date="2015-11" db="EMBL/GenBank/DDBJ databases">
        <title>Genomic Taxonomy of the Vibrionaceae.</title>
        <authorList>
            <person name="Gomez-Gil B."/>
            <person name="Enciso-Ibarra J."/>
        </authorList>
    </citation>
    <scope>NUCLEOTIDE SEQUENCE [LARGE SCALE GENOMIC DNA]</scope>
    <source>
        <strain evidence="6 7">CAIM 912</strain>
    </source>
</reference>
<name>A0A135ICD1_9GAMM</name>
<feature type="transmembrane region" description="Helical" evidence="5">
    <location>
        <begin position="6"/>
        <end position="22"/>
    </location>
</feature>
<proteinExistence type="predicted"/>
<dbReference type="OrthoDB" id="8537976at2"/>
<evidence type="ECO:0000256" key="4">
    <source>
        <dbReference type="ARBA" id="ARBA00023136"/>
    </source>
</evidence>
<protein>
    <recommendedName>
        <fullName evidence="8">Glutathione metabolism protein</fullName>
    </recommendedName>
</protein>
<gene>
    <name evidence="6" type="ORF">ATN88_05120</name>
</gene>
<comment type="subcellular location">
    <subcellularLocation>
        <location evidence="1">Membrane</location>
    </subcellularLocation>
</comment>
<evidence type="ECO:0000256" key="2">
    <source>
        <dbReference type="ARBA" id="ARBA00022692"/>
    </source>
</evidence>
<keyword evidence="4 5" id="KW-0472">Membrane</keyword>